<evidence type="ECO:0000259" key="1">
    <source>
        <dbReference type="Pfam" id="PF22936"/>
    </source>
</evidence>
<proteinExistence type="predicted"/>
<organism evidence="2 3">
    <name type="scientific">Puccinia sorghi</name>
    <dbReference type="NCBI Taxonomy" id="27349"/>
    <lineage>
        <taxon>Eukaryota</taxon>
        <taxon>Fungi</taxon>
        <taxon>Dikarya</taxon>
        <taxon>Basidiomycota</taxon>
        <taxon>Pucciniomycotina</taxon>
        <taxon>Pucciniomycetes</taxon>
        <taxon>Pucciniales</taxon>
        <taxon>Pucciniaceae</taxon>
        <taxon>Puccinia</taxon>
    </lineage>
</organism>
<reference evidence="2 3" key="1">
    <citation type="submission" date="2015-08" db="EMBL/GenBank/DDBJ databases">
        <title>Next Generation Sequencing and Analysis of the Genome of Puccinia sorghi L Schw, the Causal Agent of Maize Common Rust.</title>
        <authorList>
            <person name="Rochi L."/>
            <person name="Burguener G."/>
            <person name="Darino M."/>
            <person name="Turjanski A."/>
            <person name="Kreff E."/>
            <person name="Dieguez M.J."/>
            <person name="Sacco F."/>
        </authorList>
    </citation>
    <scope>NUCLEOTIDE SEQUENCE [LARGE SCALE GENOMIC DNA]</scope>
    <source>
        <strain evidence="2 3">RO10H11247</strain>
    </source>
</reference>
<feature type="domain" description="Retrovirus-related Pol polyprotein from transposon TNT 1-94-like beta-barrel" evidence="1">
    <location>
        <begin position="229"/>
        <end position="307"/>
    </location>
</feature>
<sequence length="385" mass="43070">MFVLGGVKDQILAGGPALDETDNTILCAIILAKLSVITHNNVVNSNNEDDAIELWKAILKRFISSEPSNHARVYNQFANIEFDASNIEKFITEVRSSMVKMGDVGIKLDEDIITYDLLRRLPASLDNIKQSITHSKNREDIKPETLLDHLEIHLNELKVSAGGNKLEVTSMYTEKDKKFSPGKHNPLADHPAERCWFDSNKANAPWAKRQSDSNFSSFSTFSSISPSTFIIDSGSTAHMVSDPNLFSNLDQSKRGLINTSCGSNTLEIKGRGSIAVCCSKKPLTLHNVLLVPRITVNLLSMRQLLLENFQIEFKPNQFSVSKNNEIIFIGHYFNNLPVLQFEHLKNSSNLSHADFLHKSLGHVSYSRIRNKLGIPVKPPEEKSVE</sequence>
<dbReference type="InterPro" id="IPR054722">
    <property type="entry name" value="PolX-like_BBD"/>
</dbReference>
<dbReference type="Pfam" id="PF22936">
    <property type="entry name" value="Pol_BBD"/>
    <property type="match status" value="1"/>
</dbReference>
<name>A0A0L6V440_9BASI</name>
<gene>
    <name evidence="2" type="ORF">VP01_2654g6</name>
</gene>
<evidence type="ECO:0000313" key="3">
    <source>
        <dbReference type="Proteomes" id="UP000037035"/>
    </source>
</evidence>
<dbReference type="VEuPathDB" id="FungiDB:VP01_2654g6"/>
<dbReference type="Proteomes" id="UP000037035">
    <property type="component" value="Unassembled WGS sequence"/>
</dbReference>
<dbReference type="EMBL" id="LAVV01007562">
    <property type="protein sequence ID" value="KNZ55541.1"/>
    <property type="molecule type" value="Genomic_DNA"/>
</dbReference>
<protein>
    <recommendedName>
        <fullName evidence="1">Retrovirus-related Pol polyprotein from transposon TNT 1-94-like beta-barrel domain-containing protein</fullName>
    </recommendedName>
</protein>
<dbReference type="OrthoDB" id="1937754at2759"/>
<evidence type="ECO:0000313" key="2">
    <source>
        <dbReference type="EMBL" id="KNZ55541.1"/>
    </source>
</evidence>
<dbReference type="Pfam" id="PF14223">
    <property type="entry name" value="Retrotran_gag_2"/>
    <property type="match status" value="1"/>
</dbReference>
<keyword evidence="3" id="KW-1185">Reference proteome</keyword>
<accession>A0A0L6V440</accession>
<dbReference type="AlphaFoldDB" id="A0A0L6V440"/>
<comment type="caution">
    <text evidence="2">The sequence shown here is derived from an EMBL/GenBank/DDBJ whole genome shotgun (WGS) entry which is preliminary data.</text>
</comment>